<evidence type="ECO:0000256" key="10">
    <source>
        <dbReference type="ARBA" id="ARBA00023303"/>
    </source>
</evidence>
<evidence type="ECO:0000256" key="1">
    <source>
        <dbReference type="ARBA" id="ARBA00004141"/>
    </source>
</evidence>
<keyword evidence="7 11" id="KW-0406">Ion transport</keyword>
<keyword evidence="5 13" id="KW-1133">Transmembrane helix</keyword>
<keyword evidence="8 13" id="KW-0472">Membrane</keyword>
<evidence type="ECO:0000256" key="3">
    <source>
        <dbReference type="ARBA" id="ARBA00022461"/>
    </source>
</evidence>
<feature type="transmembrane region" description="Helical" evidence="13">
    <location>
        <begin position="115"/>
        <end position="139"/>
    </location>
</feature>
<feature type="non-terminal residue" evidence="14">
    <location>
        <position position="174"/>
    </location>
</feature>
<evidence type="ECO:0000256" key="11">
    <source>
        <dbReference type="RuleBase" id="RU000679"/>
    </source>
</evidence>
<evidence type="ECO:0000256" key="12">
    <source>
        <dbReference type="SAM" id="MobiDB-lite"/>
    </source>
</evidence>
<dbReference type="Gene3D" id="1.10.287.770">
    <property type="entry name" value="YojJ-like"/>
    <property type="match status" value="1"/>
</dbReference>
<keyword evidence="2 11" id="KW-0813">Transport</keyword>
<evidence type="ECO:0000256" key="2">
    <source>
        <dbReference type="ARBA" id="ARBA00022448"/>
    </source>
</evidence>
<dbReference type="PANTHER" id="PTHR11690">
    <property type="entry name" value="AMILORIDE-SENSITIVE SODIUM CHANNEL-RELATED"/>
    <property type="match status" value="1"/>
</dbReference>
<evidence type="ECO:0000256" key="8">
    <source>
        <dbReference type="ARBA" id="ARBA00023136"/>
    </source>
</evidence>
<keyword evidence="3 11" id="KW-0894">Sodium channel</keyword>
<evidence type="ECO:0000313" key="15">
    <source>
        <dbReference type="Proteomes" id="UP001164746"/>
    </source>
</evidence>
<dbReference type="InterPro" id="IPR001873">
    <property type="entry name" value="ENaC"/>
</dbReference>
<protein>
    <submittedName>
        <fullName evidence="14">DEG1-like protein</fullName>
    </submittedName>
</protein>
<feature type="region of interest" description="Disordered" evidence="12">
    <location>
        <begin position="148"/>
        <end position="174"/>
    </location>
</feature>
<evidence type="ECO:0000256" key="6">
    <source>
        <dbReference type="ARBA" id="ARBA00023053"/>
    </source>
</evidence>
<keyword evidence="4 11" id="KW-0812">Transmembrane</keyword>
<gene>
    <name evidence="14" type="ORF">MAR_032251</name>
</gene>
<evidence type="ECO:0000256" key="7">
    <source>
        <dbReference type="ARBA" id="ARBA00023065"/>
    </source>
</evidence>
<evidence type="ECO:0000256" key="5">
    <source>
        <dbReference type="ARBA" id="ARBA00022989"/>
    </source>
</evidence>
<name>A0ABY7F7Q5_MYAAR</name>
<comment type="subcellular location">
    <subcellularLocation>
        <location evidence="1">Membrane</location>
        <topology evidence="1">Multi-pass membrane protein</topology>
    </subcellularLocation>
</comment>
<proteinExistence type="inferred from homology"/>
<feature type="compositionally biased region" description="Polar residues" evidence="12">
    <location>
        <begin position="151"/>
        <end position="161"/>
    </location>
</feature>
<dbReference type="PANTHER" id="PTHR11690:SF300">
    <property type="entry name" value="PICKPOCKET PROTEIN 19"/>
    <property type="match status" value="1"/>
</dbReference>
<organism evidence="14 15">
    <name type="scientific">Mya arenaria</name>
    <name type="common">Soft-shell clam</name>
    <dbReference type="NCBI Taxonomy" id="6604"/>
    <lineage>
        <taxon>Eukaryota</taxon>
        <taxon>Metazoa</taxon>
        <taxon>Spiralia</taxon>
        <taxon>Lophotrochozoa</taxon>
        <taxon>Mollusca</taxon>
        <taxon>Bivalvia</taxon>
        <taxon>Autobranchia</taxon>
        <taxon>Heteroconchia</taxon>
        <taxon>Euheterodonta</taxon>
        <taxon>Imparidentia</taxon>
        <taxon>Neoheterodontei</taxon>
        <taxon>Myida</taxon>
        <taxon>Myoidea</taxon>
        <taxon>Myidae</taxon>
        <taxon>Mya</taxon>
    </lineage>
</organism>
<evidence type="ECO:0000313" key="14">
    <source>
        <dbReference type="EMBL" id="WAR17657.1"/>
    </source>
</evidence>
<sequence>ECLTDFQEIHVLEVCGCLHHFYETGMLNASIPPEKLMDPYTGDIPCYTDAHHNCVRETLAQFVLKTPASFDNCLPSCEDNMLLLRVYLDTLSYEHVKEEYSYGIVNFVSDIGGQLGLWAGFSILSVLEVMELMLLVFAMRKRQNETRQREATSVTQVQPIENDTDASVKDKPYF</sequence>
<keyword evidence="15" id="KW-1185">Reference proteome</keyword>
<dbReference type="EMBL" id="CP111021">
    <property type="protein sequence ID" value="WAR17657.1"/>
    <property type="molecule type" value="Genomic_DNA"/>
</dbReference>
<evidence type="ECO:0000256" key="4">
    <source>
        <dbReference type="ARBA" id="ARBA00022692"/>
    </source>
</evidence>
<keyword evidence="6" id="KW-0915">Sodium</keyword>
<accession>A0ABY7F7Q5</accession>
<keyword evidence="10 11" id="KW-0407">Ion channel</keyword>
<keyword evidence="9 11" id="KW-0739">Sodium transport</keyword>
<evidence type="ECO:0000256" key="13">
    <source>
        <dbReference type="SAM" id="Phobius"/>
    </source>
</evidence>
<comment type="similarity">
    <text evidence="11">Belongs to the amiloride-sensitive sodium channel (TC 1.A.6) family.</text>
</comment>
<reference evidence="14" key="1">
    <citation type="submission" date="2022-11" db="EMBL/GenBank/DDBJ databases">
        <title>Centuries of genome instability and evolution in soft-shell clam transmissible cancer (bioRxiv).</title>
        <authorList>
            <person name="Hart S.F.M."/>
            <person name="Yonemitsu M.A."/>
            <person name="Giersch R.M."/>
            <person name="Beal B.F."/>
            <person name="Arriagada G."/>
            <person name="Davis B.W."/>
            <person name="Ostrander E.A."/>
            <person name="Goff S.P."/>
            <person name="Metzger M.J."/>
        </authorList>
    </citation>
    <scope>NUCLEOTIDE SEQUENCE</scope>
    <source>
        <strain evidence="14">MELC-2E11</strain>
        <tissue evidence="14">Siphon/mantle</tissue>
    </source>
</reference>
<evidence type="ECO:0000256" key="9">
    <source>
        <dbReference type="ARBA" id="ARBA00023201"/>
    </source>
</evidence>
<dbReference type="Pfam" id="PF00858">
    <property type="entry name" value="ASC"/>
    <property type="match status" value="1"/>
</dbReference>
<dbReference type="Proteomes" id="UP001164746">
    <property type="component" value="Chromosome 10"/>
</dbReference>